<keyword evidence="3" id="KW-0645">Protease</keyword>
<dbReference type="GO" id="GO:0008270">
    <property type="term" value="F:zinc ion binding"/>
    <property type="evidence" value="ECO:0007669"/>
    <property type="project" value="InterPro"/>
</dbReference>
<evidence type="ECO:0000259" key="9">
    <source>
        <dbReference type="PROSITE" id="PS52035"/>
    </source>
</evidence>
<evidence type="ECO:0000256" key="6">
    <source>
        <dbReference type="ARBA" id="ARBA00023049"/>
    </source>
</evidence>
<dbReference type="OrthoDB" id="5240362at2"/>
<feature type="chain" id="PRO_5039272822" evidence="8">
    <location>
        <begin position="29"/>
        <end position="531"/>
    </location>
</feature>
<keyword evidence="8" id="KW-0732">Signal</keyword>
<dbReference type="GO" id="GO:0005975">
    <property type="term" value="P:carbohydrate metabolic process"/>
    <property type="evidence" value="ECO:0007669"/>
    <property type="project" value="UniProtKB-ARBA"/>
</dbReference>
<evidence type="ECO:0000256" key="3">
    <source>
        <dbReference type="ARBA" id="ARBA00022670"/>
    </source>
</evidence>
<comment type="cofactor">
    <cofactor evidence="1">
        <name>Zn(2+)</name>
        <dbReference type="ChEBI" id="CHEBI:29105"/>
    </cofactor>
</comment>
<dbReference type="InterPro" id="IPR013783">
    <property type="entry name" value="Ig-like_fold"/>
</dbReference>
<feature type="signal peptide" evidence="8">
    <location>
        <begin position="1"/>
        <end position="28"/>
    </location>
</feature>
<keyword evidence="5" id="KW-0862">Zinc</keyword>
<dbReference type="Pfam" id="PF00246">
    <property type="entry name" value="Peptidase_M14"/>
    <property type="match status" value="1"/>
</dbReference>
<dbReference type="AlphaFoldDB" id="A0A0B2B1A6"/>
<organism evidence="10 11">
    <name type="scientific">Mumia flava</name>
    <dbReference type="NCBI Taxonomy" id="1348852"/>
    <lineage>
        <taxon>Bacteria</taxon>
        <taxon>Bacillati</taxon>
        <taxon>Actinomycetota</taxon>
        <taxon>Actinomycetes</taxon>
        <taxon>Propionibacteriales</taxon>
        <taxon>Nocardioidaceae</taxon>
        <taxon>Mumia</taxon>
    </lineage>
</organism>
<evidence type="ECO:0000256" key="2">
    <source>
        <dbReference type="ARBA" id="ARBA00005988"/>
    </source>
</evidence>
<dbReference type="SUPFAM" id="SSF53187">
    <property type="entry name" value="Zn-dependent exopeptidases"/>
    <property type="match status" value="1"/>
</dbReference>
<dbReference type="InterPro" id="IPR000834">
    <property type="entry name" value="Peptidase_M14"/>
</dbReference>
<comment type="similarity">
    <text evidence="2 7">Belongs to the peptidase M14 family.</text>
</comment>
<dbReference type="SMART" id="SM00631">
    <property type="entry name" value="Zn_pept"/>
    <property type="match status" value="1"/>
</dbReference>
<reference evidence="10 11" key="1">
    <citation type="submission" date="2017-11" db="EMBL/GenBank/DDBJ databases">
        <title>Genomic Encyclopedia of Archaeal and Bacterial Type Strains, Phase II (KMG-II): From Individual Species to Whole Genera.</title>
        <authorList>
            <person name="Goeker M."/>
        </authorList>
    </citation>
    <scope>NUCLEOTIDE SEQUENCE [LARGE SCALE GENOMIC DNA]</scope>
    <source>
        <strain evidence="10 11">DSM 27763</strain>
    </source>
</reference>
<keyword evidence="6" id="KW-0482">Metalloprotease</keyword>
<evidence type="ECO:0000313" key="11">
    <source>
        <dbReference type="Proteomes" id="UP000230842"/>
    </source>
</evidence>
<accession>A0A0B2B1A6</accession>
<dbReference type="Gene3D" id="2.60.40.10">
    <property type="entry name" value="Immunoglobulins"/>
    <property type="match status" value="1"/>
</dbReference>
<dbReference type="RefSeq" id="WP_039364998.1">
    <property type="nucleotide sequence ID" value="NZ_PGEZ01000002.1"/>
</dbReference>
<evidence type="ECO:0000256" key="1">
    <source>
        <dbReference type="ARBA" id="ARBA00001947"/>
    </source>
</evidence>
<dbReference type="PROSITE" id="PS52035">
    <property type="entry name" value="PEPTIDASE_M14"/>
    <property type="match status" value="1"/>
</dbReference>
<gene>
    <name evidence="10" type="ORF">CLV56_3851</name>
</gene>
<dbReference type="GO" id="GO:0004181">
    <property type="term" value="F:metallocarboxypeptidase activity"/>
    <property type="evidence" value="ECO:0007669"/>
    <property type="project" value="InterPro"/>
</dbReference>
<evidence type="ECO:0000256" key="5">
    <source>
        <dbReference type="ARBA" id="ARBA00022833"/>
    </source>
</evidence>
<proteinExistence type="inferred from homology"/>
<keyword evidence="4" id="KW-0378">Hydrolase</keyword>
<keyword evidence="11" id="KW-1185">Reference proteome</keyword>
<comment type="caution">
    <text evidence="10">The sequence shown here is derived from an EMBL/GenBank/DDBJ whole genome shotgun (WGS) entry which is preliminary data.</text>
</comment>
<feature type="active site" description="Proton donor/acceptor" evidence="7">
    <location>
        <position position="280"/>
    </location>
</feature>
<feature type="domain" description="Peptidase M14" evidence="9">
    <location>
        <begin position="46"/>
        <end position="304"/>
    </location>
</feature>
<dbReference type="GO" id="GO:0005615">
    <property type="term" value="C:extracellular space"/>
    <property type="evidence" value="ECO:0007669"/>
    <property type="project" value="TreeGrafter"/>
</dbReference>
<dbReference type="GO" id="GO:0006508">
    <property type="term" value="P:proteolysis"/>
    <property type="evidence" value="ECO:0007669"/>
    <property type="project" value="UniProtKB-KW"/>
</dbReference>
<name>A0A0B2B1A6_9ACTN</name>
<dbReference type="EMBL" id="PGEZ01000002">
    <property type="protein sequence ID" value="PJJ54342.1"/>
    <property type="molecule type" value="Genomic_DNA"/>
</dbReference>
<dbReference type="Proteomes" id="UP000230842">
    <property type="component" value="Unassembled WGS sequence"/>
</dbReference>
<dbReference type="PANTHER" id="PTHR11705">
    <property type="entry name" value="PROTEASE FAMILY M14 CARBOXYPEPTIDASE A,B"/>
    <property type="match status" value="1"/>
</dbReference>
<evidence type="ECO:0000256" key="4">
    <source>
        <dbReference type="ARBA" id="ARBA00022801"/>
    </source>
</evidence>
<dbReference type="PANTHER" id="PTHR11705:SF143">
    <property type="entry name" value="SLL0236 PROTEIN"/>
    <property type="match status" value="1"/>
</dbReference>
<evidence type="ECO:0000256" key="7">
    <source>
        <dbReference type="PROSITE-ProRule" id="PRU01379"/>
    </source>
</evidence>
<evidence type="ECO:0000313" key="10">
    <source>
        <dbReference type="EMBL" id="PJJ54342.1"/>
    </source>
</evidence>
<evidence type="ECO:0000256" key="8">
    <source>
        <dbReference type="SAM" id="SignalP"/>
    </source>
</evidence>
<sequence>MRTTKRGTARWLAALVGVVALTAPGLVAGTSVATAEEASLPSGNTDFRTWDDYVAEMDRLAAEHPDLVEKFVMPEKTTQGREVYGLVISSDVATADDKPAFVDVGLHHGNEWASAELTMEYAIEVVENADSPTYASLLDDARLVVVPVVNVDGLIADTRQVATGVDMNRNYGFGWANRSRPGTGPWSEPETRNMRWLLSTSQGTVFNTQHTCIKVVLYPPLLKAAGPAQDTPRLHALAADVAASYGPDYSALASADDYETNGEAIDYAYYATRGLSITTETCPDVRPRGHEFGPEVLDVYDNHAEAMTKAFTTAADPAEHATITGVAPKGSKLTLTKDFTMWTSPYEQADGTVAPTSFEEHLESSMTVTADDGTFSWGVNSSYRPVPAYTENGVEGPQTEYLTEPYTLTCESPTGRTASTTVNVDVGESVEAALDACREPTTVKATALPAVFGLDTVVLAHVQGKPKPDGEIVVEVDGREIGDGTLFKGRAAVRIDASTLSRGRHELTVTYAGSPTSAPSSTTTKLLVLRK</sequence>
<protein>
    <submittedName>
        <fullName evidence="10">Ig-like domain-containing protein</fullName>
    </submittedName>
</protein>
<dbReference type="Gene3D" id="3.40.630.10">
    <property type="entry name" value="Zn peptidases"/>
    <property type="match status" value="1"/>
</dbReference>